<dbReference type="EMBL" id="GL379590">
    <property type="protein sequence ID" value="EFL92210.1"/>
    <property type="molecule type" value="Genomic_DNA"/>
</dbReference>
<protein>
    <submittedName>
        <fullName evidence="1">Uncharacterized protein</fullName>
    </submittedName>
</protein>
<gene>
    <name evidence="1" type="ORF">REG_0808</name>
</gene>
<dbReference type="AlphaFoldDB" id="E0WS76"/>
<dbReference type="Pfam" id="PF25738">
    <property type="entry name" value="Derepression"/>
    <property type="match status" value="1"/>
</dbReference>
<reference evidence="1" key="1">
    <citation type="journal article" date="2009" name="Environ. Microbiol.">
        <title>Dynamics of genome evolution in facultative symbionts of aphids.</title>
        <authorList>
            <person name="Degnan P.H."/>
            <person name="Leonardo T.E."/>
            <person name="Cass B.N."/>
            <person name="Hurwitz B."/>
            <person name="Stern D."/>
            <person name="Gibbs R.A."/>
            <person name="Richards S."/>
            <person name="Moran N.A."/>
        </authorList>
    </citation>
    <scope>NUCLEOTIDE SEQUENCE [LARGE SCALE GENOMIC DNA]</scope>
    <source>
        <strain evidence="1">LSR1</strain>
    </source>
</reference>
<accession>E0WS76</accession>
<sequence>MHFLHLDLIQKDINGMQQFVLPPIVSYIADDLCWVLSELKQQGFCDHVLKK</sequence>
<evidence type="ECO:0000313" key="1">
    <source>
        <dbReference type="EMBL" id="EFL92210.1"/>
    </source>
</evidence>
<organism evidence="1 2">
    <name type="scientific">Candidatus Regiella insecticola LSR1</name>
    <dbReference type="NCBI Taxonomy" id="663321"/>
    <lineage>
        <taxon>Bacteria</taxon>
        <taxon>Pseudomonadati</taxon>
        <taxon>Pseudomonadota</taxon>
        <taxon>Gammaproteobacteria</taxon>
        <taxon>Enterobacterales</taxon>
        <taxon>Enterobacteriaceae</taxon>
        <taxon>aphid secondary symbionts</taxon>
        <taxon>Candidatus Regiella</taxon>
    </lineage>
</organism>
<dbReference type="HOGENOM" id="CLU_3096880_0_0_6"/>
<name>E0WS76_9ENTR</name>
<dbReference type="Proteomes" id="UP000005726">
    <property type="component" value="Unassembled WGS sequence"/>
</dbReference>
<evidence type="ECO:0000313" key="2">
    <source>
        <dbReference type="Proteomes" id="UP000005726"/>
    </source>
</evidence>
<keyword evidence="2" id="KW-1185">Reference proteome</keyword>
<proteinExistence type="predicted"/>
<dbReference type="InterPro" id="IPR057872">
    <property type="entry name" value="Derepression"/>
</dbReference>
<dbReference type="RefSeq" id="WP_006704612.1">
    <property type="nucleotide sequence ID" value="NZ_CAWLGB010000002.1"/>
</dbReference>